<dbReference type="PANTHER" id="PTHR34202:SF1">
    <property type="entry name" value="UPF0548 PROTEIN"/>
    <property type="match status" value="1"/>
</dbReference>
<evidence type="ECO:0000259" key="1">
    <source>
        <dbReference type="Pfam" id="PF09348"/>
    </source>
</evidence>
<gene>
    <name evidence="2" type="ORF">VV02_24080</name>
</gene>
<keyword evidence="3" id="KW-1185">Reference proteome</keyword>
<dbReference type="PANTHER" id="PTHR34202">
    <property type="entry name" value="UPF0548 PROTEIN"/>
    <property type="match status" value="1"/>
</dbReference>
<evidence type="ECO:0000313" key="3">
    <source>
        <dbReference type="Proteomes" id="UP000066480"/>
    </source>
</evidence>
<feature type="domain" description="DUF1990" evidence="1">
    <location>
        <begin position="9"/>
        <end position="153"/>
    </location>
</feature>
<dbReference type="Pfam" id="PF09348">
    <property type="entry name" value="DUF1990"/>
    <property type="match status" value="1"/>
</dbReference>
<name>A0A0K1JRC5_9MICO</name>
<dbReference type="Proteomes" id="UP000066480">
    <property type="component" value="Chromosome"/>
</dbReference>
<dbReference type="STRING" id="571913.VV02_24080"/>
<dbReference type="InterPro" id="IPR014457">
    <property type="entry name" value="UCP010260"/>
</dbReference>
<dbReference type="PIRSF" id="PIRSF010260">
    <property type="entry name" value="UCP010260"/>
    <property type="match status" value="1"/>
</dbReference>
<reference evidence="2 3" key="1">
    <citation type="submission" date="2015-03" db="EMBL/GenBank/DDBJ databases">
        <title>Luteipulveratus halotolerans sp. nov., a novel actinobacterium (Dermacoccaceae) from Sarawak, Malaysia.</title>
        <authorList>
            <person name="Juboi H."/>
            <person name="Basik A."/>
            <person name="Shamsul S.S."/>
            <person name="Arnold P."/>
            <person name="Schmitt E.K."/>
            <person name="Sanglier J.-J."/>
            <person name="Yeo T."/>
        </authorList>
    </citation>
    <scope>NUCLEOTIDE SEQUENCE [LARGE SCALE GENOMIC DNA]</scope>
    <source>
        <strain evidence="2 3">MN07-A0370</strain>
    </source>
</reference>
<accession>A0A0K1JRC5</accession>
<dbReference type="EMBL" id="CP011112">
    <property type="protein sequence ID" value="AKU19266.1"/>
    <property type="molecule type" value="Genomic_DNA"/>
</dbReference>
<dbReference type="KEGG" id="lmoi:VV02_24080"/>
<protein>
    <recommendedName>
        <fullName evidence="1">DUF1990 domain-containing protein</fullName>
    </recommendedName>
</protein>
<sequence>MSYERRVGEWPDLPGRRTFRRARLIGRDDLTAAAGALMSWRVHEAAGLRIEPSTATVAMGSVVRLSLRIGRLAVKAPCRVVEKIEDADRVGFAYGTLLGHPESGEELFLLERTERGVTFTVAASSRPSSILARVGGPVTHGVQQLVTSRYLRAFDRLPHQ</sequence>
<proteinExistence type="predicted"/>
<dbReference type="InterPro" id="IPR018960">
    <property type="entry name" value="DUF1990"/>
</dbReference>
<dbReference type="AlphaFoldDB" id="A0A0K1JRC5"/>
<evidence type="ECO:0000313" key="2">
    <source>
        <dbReference type="EMBL" id="AKU19266.1"/>
    </source>
</evidence>
<organism evidence="2 3">
    <name type="scientific">Luteipulveratus mongoliensis</name>
    <dbReference type="NCBI Taxonomy" id="571913"/>
    <lineage>
        <taxon>Bacteria</taxon>
        <taxon>Bacillati</taxon>
        <taxon>Actinomycetota</taxon>
        <taxon>Actinomycetes</taxon>
        <taxon>Micrococcales</taxon>
        <taxon>Dermacoccaceae</taxon>
        <taxon>Luteipulveratus</taxon>
    </lineage>
</organism>